<dbReference type="Proteomes" id="UP000059188">
    <property type="component" value="Unassembled WGS sequence"/>
</dbReference>
<keyword evidence="1" id="KW-0812">Transmembrane</keyword>
<dbReference type="AlphaFoldDB" id="A0A0B7F2G5"/>
<dbReference type="InterPro" id="IPR029164">
    <property type="entry name" value="PIG-Y"/>
</dbReference>
<evidence type="ECO:0000313" key="2">
    <source>
        <dbReference type="EMBL" id="CEL51685.1"/>
    </source>
</evidence>
<protein>
    <submittedName>
        <fullName evidence="2">Uncharacterized protein</fullName>
    </submittedName>
</protein>
<dbReference type="Pfam" id="PF15159">
    <property type="entry name" value="PIG-Y"/>
    <property type="match status" value="1"/>
</dbReference>
<accession>A0A0B7F2G5</accession>
<sequence>MLQSVTWAPSPVELTTTRAPFIDAMTPKLNNHTDGDVLIQRGYVLAMLSFAVFLFSIYTSLLSPVLTYFEIPPSSIHSIAAADAHYKYFPFLVVPAGLLFVIANWVGWQYYQNS</sequence>
<evidence type="ECO:0000256" key="1">
    <source>
        <dbReference type="SAM" id="Phobius"/>
    </source>
</evidence>
<dbReference type="OrthoDB" id="2157498at2759"/>
<organism evidence="2 3">
    <name type="scientific">Thanatephorus cucumeris (strain AG1-IB / isolate 7/3/14)</name>
    <name type="common">Lettuce bottom rot fungus</name>
    <name type="synonym">Rhizoctonia solani</name>
    <dbReference type="NCBI Taxonomy" id="1108050"/>
    <lineage>
        <taxon>Eukaryota</taxon>
        <taxon>Fungi</taxon>
        <taxon>Dikarya</taxon>
        <taxon>Basidiomycota</taxon>
        <taxon>Agaricomycotina</taxon>
        <taxon>Agaricomycetes</taxon>
        <taxon>Cantharellales</taxon>
        <taxon>Ceratobasidiaceae</taxon>
        <taxon>Rhizoctonia</taxon>
        <taxon>Rhizoctonia solani AG-1</taxon>
    </lineage>
</organism>
<feature type="transmembrane region" description="Helical" evidence="1">
    <location>
        <begin position="43"/>
        <end position="69"/>
    </location>
</feature>
<keyword evidence="1" id="KW-0472">Membrane</keyword>
<keyword evidence="1" id="KW-1133">Transmembrane helix</keyword>
<name>A0A0B7F2G5_THACB</name>
<dbReference type="EMBL" id="LN679100">
    <property type="protein sequence ID" value="CEL51685.1"/>
    <property type="molecule type" value="Genomic_DNA"/>
</dbReference>
<feature type="transmembrane region" description="Helical" evidence="1">
    <location>
        <begin position="89"/>
        <end position="111"/>
    </location>
</feature>
<gene>
    <name evidence="2" type="ORF">RSOLAG1IB_00220</name>
</gene>
<keyword evidence="3" id="KW-1185">Reference proteome</keyword>
<reference evidence="2 3" key="1">
    <citation type="submission" date="2014-11" db="EMBL/GenBank/DDBJ databases">
        <authorList>
            <person name="Wibberg Daniel"/>
        </authorList>
    </citation>
    <scope>NUCLEOTIDE SEQUENCE [LARGE SCALE GENOMIC DNA]</scope>
    <source>
        <strain evidence="2">Rhizoctonia solani AG1-IB 7/3/14</strain>
    </source>
</reference>
<proteinExistence type="predicted"/>
<evidence type="ECO:0000313" key="3">
    <source>
        <dbReference type="Proteomes" id="UP000059188"/>
    </source>
</evidence>